<accession>A0ABD3MUW6</accession>
<dbReference type="PRINTS" id="PR00834">
    <property type="entry name" value="PROTEASES2C"/>
</dbReference>
<evidence type="ECO:0000259" key="17">
    <source>
        <dbReference type="PROSITE" id="PS51645"/>
    </source>
</evidence>
<dbReference type="InterPro" id="IPR006050">
    <property type="entry name" value="DNA_photolyase_N"/>
</dbReference>
<dbReference type="PROSITE" id="PS01084">
    <property type="entry name" value="DNA_PHOTOLYASES_2_2"/>
    <property type="match status" value="1"/>
</dbReference>
<dbReference type="Gene3D" id="3.40.50.620">
    <property type="entry name" value="HUPs"/>
    <property type="match status" value="1"/>
</dbReference>
<dbReference type="PROSITE" id="PS01083">
    <property type="entry name" value="DNA_PHOTOLYASES_2_1"/>
    <property type="match status" value="1"/>
</dbReference>
<dbReference type="InterPro" id="IPR001478">
    <property type="entry name" value="PDZ"/>
</dbReference>
<comment type="similarity">
    <text evidence="3">Belongs to the peptidase S1C family.</text>
</comment>
<gene>
    <name evidence="18" type="ORF">ACHAWU_009694</name>
</gene>
<feature type="compositionally biased region" description="Low complexity" evidence="15">
    <location>
        <begin position="106"/>
        <end position="116"/>
    </location>
</feature>
<name>A0ABD3MUW6_9STRA</name>
<dbReference type="SMART" id="SM00228">
    <property type="entry name" value="PDZ"/>
    <property type="match status" value="1"/>
</dbReference>
<dbReference type="PANTHER" id="PTHR10211:SF0">
    <property type="entry name" value="DEOXYRIBODIPYRIMIDINE PHOTO-LYASE"/>
    <property type="match status" value="1"/>
</dbReference>
<dbReference type="InterPro" id="IPR052219">
    <property type="entry name" value="Photolyase_Class-2"/>
</dbReference>
<evidence type="ECO:0000256" key="12">
    <source>
        <dbReference type="ARBA" id="ARBA00023239"/>
    </source>
</evidence>
<dbReference type="FunFam" id="1.25.40.80:FF:000004">
    <property type="entry name" value="Deoxyribodipyrimidine photolyase"/>
    <property type="match status" value="1"/>
</dbReference>
<dbReference type="InterPro" id="IPR032673">
    <property type="entry name" value="DNA_photolyase_2_CS"/>
</dbReference>
<evidence type="ECO:0000256" key="16">
    <source>
        <dbReference type="SAM" id="SignalP"/>
    </source>
</evidence>
<dbReference type="EMBL" id="JALLBG020000092">
    <property type="protein sequence ID" value="KAL3765726.1"/>
    <property type="molecule type" value="Genomic_DNA"/>
</dbReference>
<keyword evidence="12" id="KW-0456">Lyase</keyword>
<dbReference type="SUPFAM" id="SSF52425">
    <property type="entry name" value="Cryptochrome/photolyase, N-terminal domain"/>
    <property type="match status" value="1"/>
</dbReference>
<dbReference type="InterPro" id="IPR001940">
    <property type="entry name" value="Peptidase_S1C"/>
</dbReference>
<evidence type="ECO:0000256" key="1">
    <source>
        <dbReference type="ARBA" id="ARBA00001974"/>
    </source>
</evidence>
<evidence type="ECO:0000256" key="7">
    <source>
        <dbReference type="ARBA" id="ARBA00022763"/>
    </source>
</evidence>
<evidence type="ECO:0000256" key="6">
    <source>
        <dbReference type="ARBA" id="ARBA00022630"/>
    </source>
</evidence>
<evidence type="ECO:0000256" key="11">
    <source>
        <dbReference type="ARBA" id="ARBA00023204"/>
    </source>
</evidence>
<dbReference type="Gene3D" id="2.30.42.10">
    <property type="match status" value="1"/>
</dbReference>
<dbReference type="InterPro" id="IPR036034">
    <property type="entry name" value="PDZ_sf"/>
</dbReference>
<keyword evidence="9" id="KW-0843">Virulence</keyword>
<evidence type="ECO:0000313" key="18">
    <source>
        <dbReference type="EMBL" id="KAL3765726.1"/>
    </source>
</evidence>
<dbReference type="InterPro" id="IPR009003">
    <property type="entry name" value="Peptidase_S1_PA"/>
</dbReference>
<evidence type="ECO:0000256" key="9">
    <source>
        <dbReference type="ARBA" id="ARBA00023026"/>
    </source>
</evidence>
<dbReference type="InterPro" id="IPR043504">
    <property type="entry name" value="Peptidase_S1_PA_chymotrypsin"/>
</dbReference>
<dbReference type="GO" id="GO:0003904">
    <property type="term" value="F:deoxyribodipyrimidine photo-lyase activity"/>
    <property type="evidence" value="ECO:0007669"/>
    <property type="project" value="UniProtKB-EC"/>
</dbReference>
<protein>
    <recommendedName>
        <fullName evidence="5">Deoxyribodipyrimidine photo-lyase</fullName>
        <ecNumber evidence="4">4.1.99.3</ecNumber>
    </recommendedName>
    <alternativeName>
        <fullName evidence="13">DNA photolyase</fullName>
    </alternativeName>
</protein>
<dbReference type="Gene3D" id="2.40.10.10">
    <property type="entry name" value="Trypsin-like serine proteases"/>
    <property type="match status" value="2"/>
</dbReference>
<evidence type="ECO:0000256" key="2">
    <source>
        <dbReference type="ARBA" id="ARBA00006409"/>
    </source>
</evidence>
<dbReference type="PROSITE" id="PS51645">
    <property type="entry name" value="PHR_CRY_ALPHA_BETA"/>
    <property type="match status" value="1"/>
</dbReference>
<keyword evidence="10" id="KW-0238">DNA-binding</keyword>
<evidence type="ECO:0000256" key="5">
    <source>
        <dbReference type="ARBA" id="ARBA00014046"/>
    </source>
</evidence>
<dbReference type="EC" id="4.1.99.3" evidence="4"/>
<feature type="signal peptide" evidence="16">
    <location>
        <begin position="1"/>
        <end position="20"/>
    </location>
</feature>
<proteinExistence type="inferred from homology"/>
<dbReference type="GO" id="GO:0006281">
    <property type="term" value="P:DNA repair"/>
    <property type="evidence" value="ECO:0007669"/>
    <property type="project" value="UniProtKB-KW"/>
</dbReference>
<dbReference type="FunFam" id="1.10.579.10:FF:000002">
    <property type="entry name" value="Deoxyribodipyrimidine photolyase"/>
    <property type="match status" value="1"/>
</dbReference>
<evidence type="ECO:0000256" key="15">
    <source>
        <dbReference type="SAM" id="MobiDB-lite"/>
    </source>
</evidence>
<feature type="region of interest" description="Disordered" evidence="15">
    <location>
        <begin position="80"/>
        <end position="127"/>
    </location>
</feature>
<evidence type="ECO:0000313" key="19">
    <source>
        <dbReference type="Proteomes" id="UP001530293"/>
    </source>
</evidence>
<dbReference type="Gene3D" id="1.10.579.10">
    <property type="entry name" value="DNA Cyclobutane Dipyrimidine Photolyase, subunit A, domain 3"/>
    <property type="match status" value="1"/>
</dbReference>
<dbReference type="SUPFAM" id="SSF48173">
    <property type="entry name" value="Cryptochrome/photolyase FAD-binding domain"/>
    <property type="match status" value="1"/>
</dbReference>
<evidence type="ECO:0000256" key="14">
    <source>
        <dbReference type="ARBA" id="ARBA00033999"/>
    </source>
</evidence>
<dbReference type="SUPFAM" id="SSF50156">
    <property type="entry name" value="PDZ domain-like"/>
    <property type="match status" value="1"/>
</dbReference>
<feature type="region of interest" description="Disordered" evidence="15">
    <location>
        <begin position="867"/>
        <end position="897"/>
    </location>
</feature>
<dbReference type="Pfam" id="PF00875">
    <property type="entry name" value="DNA_photolyase"/>
    <property type="match status" value="1"/>
</dbReference>
<keyword evidence="19" id="KW-1185">Reference proteome</keyword>
<dbReference type="SUPFAM" id="SSF50494">
    <property type="entry name" value="Trypsin-like serine proteases"/>
    <property type="match status" value="1"/>
</dbReference>
<feature type="domain" description="Photolyase/cryptochrome alpha/beta" evidence="17">
    <location>
        <begin position="155"/>
        <end position="312"/>
    </location>
</feature>
<dbReference type="InterPro" id="IPR014729">
    <property type="entry name" value="Rossmann-like_a/b/a_fold"/>
</dbReference>
<dbReference type="Gene3D" id="1.25.40.80">
    <property type="match status" value="1"/>
</dbReference>
<feature type="chain" id="PRO_5044895375" description="Deoxyribodipyrimidine photo-lyase" evidence="16">
    <location>
        <begin position="21"/>
        <end position="1373"/>
    </location>
</feature>
<evidence type="ECO:0000256" key="8">
    <source>
        <dbReference type="ARBA" id="ARBA00022827"/>
    </source>
</evidence>
<keyword evidence="6" id="KW-0285">Flavoprotein</keyword>
<keyword evidence="16" id="KW-0732">Signal</keyword>
<dbReference type="Proteomes" id="UP001530293">
    <property type="component" value="Unassembled WGS sequence"/>
</dbReference>
<evidence type="ECO:0000256" key="3">
    <source>
        <dbReference type="ARBA" id="ARBA00010541"/>
    </source>
</evidence>
<evidence type="ECO:0000256" key="13">
    <source>
        <dbReference type="ARBA" id="ARBA00031671"/>
    </source>
</evidence>
<keyword evidence="7" id="KW-0227">DNA damage</keyword>
<dbReference type="InterPro" id="IPR036134">
    <property type="entry name" value="Crypto/Photolyase_FAD-like_sf"/>
</dbReference>
<feature type="region of interest" description="Disordered" evidence="15">
    <location>
        <begin position="672"/>
        <end position="698"/>
    </location>
</feature>
<comment type="cofactor">
    <cofactor evidence="1">
        <name>FAD</name>
        <dbReference type="ChEBI" id="CHEBI:57692"/>
    </cofactor>
</comment>
<dbReference type="PANTHER" id="PTHR10211">
    <property type="entry name" value="DEOXYRIBODIPYRIMIDINE PHOTOLYASE"/>
    <property type="match status" value="1"/>
</dbReference>
<keyword evidence="11" id="KW-0234">DNA repair</keyword>
<dbReference type="GO" id="GO:0003677">
    <property type="term" value="F:DNA binding"/>
    <property type="evidence" value="ECO:0007669"/>
    <property type="project" value="UniProtKB-KW"/>
</dbReference>
<evidence type="ECO:0000256" key="4">
    <source>
        <dbReference type="ARBA" id="ARBA00013149"/>
    </source>
</evidence>
<comment type="catalytic activity">
    <reaction evidence="14">
        <text>cyclobutadipyrimidine (in DNA) = 2 pyrimidine residues (in DNA).</text>
        <dbReference type="EC" id="4.1.99.3"/>
    </reaction>
</comment>
<organism evidence="18 19">
    <name type="scientific">Discostella pseudostelligera</name>
    <dbReference type="NCBI Taxonomy" id="259834"/>
    <lineage>
        <taxon>Eukaryota</taxon>
        <taxon>Sar</taxon>
        <taxon>Stramenopiles</taxon>
        <taxon>Ochrophyta</taxon>
        <taxon>Bacillariophyta</taxon>
        <taxon>Coscinodiscophyceae</taxon>
        <taxon>Thalassiosirophycidae</taxon>
        <taxon>Stephanodiscales</taxon>
        <taxon>Stephanodiscaceae</taxon>
        <taxon>Discostella</taxon>
    </lineage>
</organism>
<dbReference type="InterPro" id="IPR036155">
    <property type="entry name" value="Crypto/Photolyase_N_sf"/>
</dbReference>
<feature type="compositionally biased region" description="Basic residues" evidence="15">
    <location>
        <begin position="881"/>
        <end position="891"/>
    </location>
</feature>
<evidence type="ECO:0000256" key="10">
    <source>
        <dbReference type="ARBA" id="ARBA00023125"/>
    </source>
</evidence>
<comment type="caution">
    <text evidence="18">The sequence shown here is derived from an EMBL/GenBank/DDBJ whole genome shotgun (WGS) entry which is preliminary data.</text>
</comment>
<reference evidence="18 19" key="1">
    <citation type="submission" date="2024-10" db="EMBL/GenBank/DDBJ databases">
        <title>Updated reference genomes for cyclostephanoid diatoms.</title>
        <authorList>
            <person name="Roberts W.R."/>
            <person name="Alverson A.J."/>
        </authorList>
    </citation>
    <scope>NUCLEOTIDE SEQUENCE [LARGE SCALE GENOMIC DNA]</scope>
    <source>
        <strain evidence="18 19">AJA232-27</strain>
    </source>
</reference>
<keyword evidence="8" id="KW-0274">FAD</keyword>
<sequence length="1373" mass="152287">MHCLHRGSIFFALFSSPTTAASRIFVSVSGGALLGPKKFTVHHRHRSAFVSEHLPRPHSSNEFYTHLSSTRHRIHAHFKGSLEEEAEKSSSAISETKSTKRKMSTAKSNSASKNASPTIPHAPKSLITSDFDQTRTKLLTLNTPLPREKSKIDHPYIVYWMMRDMRTIDNWALLFAQNLASQNQIPLRVVYSLPPPPDTEAADGEDGAPPHPAEMSMTVRHGIFLLDGLKIVAKELSSAKVPFDILCPDSRSEVGKAIHSYCTHLTHNALAVVCDMSPLRHFRQWTETQAAPLLETASIPLYQVDAHNIVPVWMASPKREVGARTLRPKINNLFSKYCTHFPEFSGNSHLREEVSSTHDWEQYREFMNLDESIQSVDGMKAGHDVAMERFHEFCSSTQYGLKNFDTLRNDPNYSSVCSNLSPWINFGQVSFQRLALEVRALKRHPNGTAAFIEEGVVRRELSDNFVYYTPDDYDSLDSAADWARESLDLHSTDERESVYTWKELEKGMTHDDLWNAAQLQLVREGGMHGFLRMYWAKKILEWTVSPAYALATAQYFNDRYAYDGNDPNGFVGVGWSIMGIHDMGWKERPIFGKIRYMNYAGCKRKFKVEQFVARYRGASDNAAMVSKAKAGGGTTSGKKRKQTDQSFGIRIIPNYSTSLHLIPKKWLQLSTPRSSNRVHSSEENDVESEPIDHNTTNTTLDTCDNETISTADSEYESQSLGMKSGWANFGLSLLPSWSSSTELQSDSSTSGDVNNNYTIYSNDSSALDNVDDDAVYDIELANELVYDDLNDIDDRVPVKSAGMVGKLLRYTVANFLWGGKKLLDHIASPSTLESSTISFDEIDSPSETMIENITTREIASSIDAHDETEAAPDNSLDNKQHGRSRQQRRRQLQNQSIPPIFTSLESKDIDATTLAKHRKWARRRRRALVAYEVAKNAIFLFVVTFLAGNLINQFVDLDENGSFEVHFGKVLSSSTPITSATPKSEKNGKRASVRESLFHSISAPKSDLDGDRARALGLVSRAVKRIGPAVVRIETETYSDVGGDNMKGIASAEKNERKNDNAPIDGEDTGDIFDGFPETSRTIDFGQGSGIIINSQGYILTNAHVVEGATHVNVLLTDGRRFRAETQGTDDVVDVAVLKIIPELGSADKLDDYRQAMDNLPVAEVGNSDDIEVGTFVTAIGSPGGLDCSCTIGIVSGLKRCPKVVGIPDKLGVVDYIQTDAAINEGNSGGPLVDVESGTIVGINTCIRANMEGTSFAIPINKVMGIVDDLSEGNHITHGYLGVHMSTMNPALARYYNKVQSQKNSVKIPEREGVMIEKVFKNSPAQICGLKKFDFITEIGGQRVEKADDAHVLIDRATIGEVCKILHIDQFRC</sequence>
<comment type="similarity">
    <text evidence="2">Belongs to the DNA photolyase class-2 family.</text>
</comment>
<dbReference type="Pfam" id="PF13365">
    <property type="entry name" value="Trypsin_2"/>
    <property type="match status" value="1"/>
</dbReference>